<keyword evidence="2" id="KW-1185">Reference proteome</keyword>
<dbReference type="NCBIfam" id="TIGR01451">
    <property type="entry name" value="B_ant_repeat"/>
    <property type="match status" value="1"/>
</dbReference>
<protein>
    <submittedName>
        <fullName evidence="1">Conserved repeat domain-containing protein</fullName>
    </submittedName>
</protein>
<accession>A0A1H9SKS8</accession>
<name>A0A1H9SKS8_9PSEU</name>
<dbReference type="AlphaFoldDB" id="A0A1H9SKS8"/>
<reference evidence="2" key="1">
    <citation type="submission" date="2016-10" db="EMBL/GenBank/DDBJ databases">
        <authorList>
            <person name="Varghese N."/>
            <person name="Submissions S."/>
        </authorList>
    </citation>
    <scope>NUCLEOTIDE SEQUENCE [LARGE SCALE GENOMIC DNA]</scope>
    <source>
        <strain evidence="2">CGMCC 4.578</strain>
    </source>
</reference>
<evidence type="ECO:0000313" key="2">
    <source>
        <dbReference type="Proteomes" id="UP000199028"/>
    </source>
</evidence>
<proteinExistence type="predicted"/>
<gene>
    <name evidence="1" type="ORF">SAMN05216195_10783</name>
</gene>
<dbReference type="InterPro" id="IPR047589">
    <property type="entry name" value="DUF11_rpt"/>
</dbReference>
<organism evidence="1 2">
    <name type="scientific">Lentzea flaviverrucosa</name>
    <dbReference type="NCBI Taxonomy" id="200379"/>
    <lineage>
        <taxon>Bacteria</taxon>
        <taxon>Bacillati</taxon>
        <taxon>Actinomycetota</taxon>
        <taxon>Actinomycetes</taxon>
        <taxon>Pseudonocardiales</taxon>
        <taxon>Pseudonocardiaceae</taxon>
        <taxon>Lentzea</taxon>
    </lineage>
</organism>
<evidence type="ECO:0000313" key="1">
    <source>
        <dbReference type="EMBL" id="SER84869.1"/>
    </source>
</evidence>
<sequence length="215" mass="22791">MLASSGSAVLIRVVPNSASLHTTRIPAGVSLPVGELFSESGALVGCDGPTGDVTGEDDCRGEVRFQFAVDQPDFAVSQLAAARGTTQYTNARRMTTDGELDVKVKYKNTGTIQQDDVVIKYALPTELTYIPGTTTVANSATDGKWQKIDDNAVVERGINLGSYAPDGVSYVRLSVRVSGQAQLRCGVNRAVGVATAETRNSSKSQKSTIEIERTC</sequence>
<dbReference type="Proteomes" id="UP000199028">
    <property type="component" value="Unassembled WGS sequence"/>
</dbReference>
<dbReference type="EMBL" id="FOFT01000007">
    <property type="protein sequence ID" value="SER84869.1"/>
    <property type="molecule type" value="Genomic_DNA"/>
</dbReference>